<gene>
    <name evidence="9" type="ORF">F5972_02190</name>
</gene>
<feature type="compositionally biased region" description="Low complexity" evidence="6">
    <location>
        <begin position="205"/>
        <end position="222"/>
    </location>
</feature>
<evidence type="ECO:0000256" key="3">
    <source>
        <dbReference type="ARBA" id="ARBA00022692"/>
    </source>
</evidence>
<feature type="transmembrane region" description="Helical" evidence="7">
    <location>
        <begin position="83"/>
        <end position="108"/>
    </location>
</feature>
<dbReference type="Pfam" id="PF04138">
    <property type="entry name" value="GtrA_DPMS_TM"/>
    <property type="match status" value="1"/>
</dbReference>
<dbReference type="AlphaFoldDB" id="A0A5J5K9X8"/>
<keyword evidence="5 7" id="KW-0472">Membrane</keyword>
<proteinExistence type="inferred from homology"/>
<comment type="caution">
    <text evidence="9">The sequence shown here is derived from an EMBL/GenBank/DDBJ whole genome shotgun (WGS) entry which is preliminary data.</text>
</comment>
<dbReference type="PANTHER" id="PTHR38459:SF1">
    <property type="entry name" value="PROPHAGE BACTOPRENOL-LINKED GLUCOSE TRANSLOCASE HOMOLOG"/>
    <property type="match status" value="1"/>
</dbReference>
<evidence type="ECO:0000313" key="9">
    <source>
        <dbReference type="EMBL" id="KAA9381656.1"/>
    </source>
</evidence>
<name>A0A5J5K9X8_9ACTN</name>
<evidence type="ECO:0000256" key="4">
    <source>
        <dbReference type="ARBA" id="ARBA00022989"/>
    </source>
</evidence>
<sequence length="222" mass="23442">MQFLQRAYERFATLIHELIKFGAVGAIAFVIDFGGTNLLRFGVGLGPLSSKVGATIVAATFAYAGNRFWTYRHRKQSGLRREYILFFILNGVGLLPPLLTIGFVTYSLGLHDALSYNIAQGVGVVIGTLFRFWSYKKWVFLAAPEPVESAGPAGGVEALVASAAKVGPQKNGSPTGGSPKNGSPANGSPKNGSRKTGKKARAKARAAVTADVSAQADPVTAR</sequence>
<evidence type="ECO:0000256" key="1">
    <source>
        <dbReference type="ARBA" id="ARBA00004141"/>
    </source>
</evidence>
<dbReference type="GO" id="GO:0005886">
    <property type="term" value="C:plasma membrane"/>
    <property type="evidence" value="ECO:0007669"/>
    <property type="project" value="TreeGrafter"/>
</dbReference>
<accession>A0A5J5K9X8</accession>
<dbReference type="GO" id="GO:0000271">
    <property type="term" value="P:polysaccharide biosynthetic process"/>
    <property type="evidence" value="ECO:0007669"/>
    <property type="project" value="InterPro"/>
</dbReference>
<keyword evidence="10" id="KW-1185">Reference proteome</keyword>
<evidence type="ECO:0000256" key="2">
    <source>
        <dbReference type="ARBA" id="ARBA00009399"/>
    </source>
</evidence>
<evidence type="ECO:0000256" key="6">
    <source>
        <dbReference type="SAM" id="MobiDB-lite"/>
    </source>
</evidence>
<protein>
    <submittedName>
        <fullName evidence="9">GtrA family protein</fullName>
    </submittedName>
</protein>
<comment type="similarity">
    <text evidence="2">Belongs to the GtrA family.</text>
</comment>
<organism evidence="9 10">
    <name type="scientific">Microbispora cellulosiformans</name>
    <dbReference type="NCBI Taxonomy" id="2614688"/>
    <lineage>
        <taxon>Bacteria</taxon>
        <taxon>Bacillati</taxon>
        <taxon>Actinomycetota</taxon>
        <taxon>Actinomycetes</taxon>
        <taxon>Streptosporangiales</taxon>
        <taxon>Streptosporangiaceae</taxon>
        <taxon>Microbispora</taxon>
    </lineage>
</organism>
<evidence type="ECO:0000259" key="8">
    <source>
        <dbReference type="Pfam" id="PF04138"/>
    </source>
</evidence>
<feature type="transmembrane region" description="Helical" evidence="7">
    <location>
        <begin position="114"/>
        <end position="133"/>
    </location>
</feature>
<dbReference type="RefSeq" id="WP_150930533.1">
    <property type="nucleotide sequence ID" value="NZ_VYTZ01000001.1"/>
</dbReference>
<feature type="transmembrane region" description="Helical" evidence="7">
    <location>
        <begin position="52"/>
        <end position="71"/>
    </location>
</feature>
<feature type="compositionally biased region" description="Basic residues" evidence="6">
    <location>
        <begin position="192"/>
        <end position="204"/>
    </location>
</feature>
<feature type="domain" description="GtrA/DPMS transmembrane" evidence="8">
    <location>
        <begin position="20"/>
        <end position="140"/>
    </location>
</feature>
<dbReference type="PANTHER" id="PTHR38459">
    <property type="entry name" value="PROPHAGE BACTOPRENOL-LINKED GLUCOSE TRANSLOCASE HOMOLOG"/>
    <property type="match status" value="1"/>
</dbReference>
<keyword evidence="4 7" id="KW-1133">Transmembrane helix</keyword>
<evidence type="ECO:0000256" key="5">
    <source>
        <dbReference type="ARBA" id="ARBA00023136"/>
    </source>
</evidence>
<dbReference type="EMBL" id="VYTZ01000001">
    <property type="protein sequence ID" value="KAA9381656.1"/>
    <property type="molecule type" value="Genomic_DNA"/>
</dbReference>
<comment type="subcellular location">
    <subcellularLocation>
        <location evidence="1">Membrane</location>
        <topology evidence="1">Multi-pass membrane protein</topology>
    </subcellularLocation>
</comment>
<evidence type="ECO:0000313" key="10">
    <source>
        <dbReference type="Proteomes" id="UP000327011"/>
    </source>
</evidence>
<dbReference type="Proteomes" id="UP000327011">
    <property type="component" value="Unassembled WGS sequence"/>
</dbReference>
<reference evidence="9 10" key="1">
    <citation type="submission" date="2019-09" db="EMBL/GenBank/DDBJ databases">
        <title>Screening of Novel Bioactive Compounds from Soil-Associated.</title>
        <authorList>
            <person name="Gong X."/>
        </authorList>
    </citation>
    <scope>NUCLEOTIDE SEQUENCE [LARGE SCALE GENOMIC DNA]</scope>
    <source>
        <strain evidence="9 10">Gxj-6</strain>
    </source>
</reference>
<feature type="compositionally biased region" description="Polar residues" evidence="6">
    <location>
        <begin position="170"/>
        <end position="191"/>
    </location>
</feature>
<dbReference type="InterPro" id="IPR007267">
    <property type="entry name" value="GtrA_DPMS_TM"/>
</dbReference>
<evidence type="ECO:0000256" key="7">
    <source>
        <dbReference type="SAM" id="Phobius"/>
    </source>
</evidence>
<feature type="region of interest" description="Disordered" evidence="6">
    <location>
        <begin position="166"/>
        <end position="222"/>
    </location>
</feature>
<dbReference type="InterPro" id="IPR051401">
    <property type="entry name" value="GtrA_CellWall_Glycosyl"/>
</dbReference>
<keyword evidence="3 7" id="KW-0812">Transmembrane</keyword>